<sequence>MGVGLSAGHLRELGVTVPTLDEMLEETAEVVVVTATGSPPETAADLMHSWCARHPATASAELRALAERTDDPEHRSLALAYA</sequence>
<comment type="caution">
    <text evidence="1">The sequence shown here is derived from an EMBL/GenBank/DDBJ whole genome shotgun (WGS) entry which is preliminary data.</text>
</comment>
<gene>
    <name evidence="1" type="ORF">HDA35_003022</name>
</gene>
<dbReference type="EMBL" id="JACCCQ010000001">
    <property type="protein sequence ID" value="NYF57191.1"/>
    <property type="molecule type" value="Genomic_DNA"/>
</dbReference>
<dbReference type="Proteomes" id="UP000631553">
    <property type="component" value="Unassembled WGS sequence"/>
</dbReference>
<organism evidence="1 2">
    <name type="scientific">Micromonospora purpureochromogenes</name>
    <dbReference type="NCBI Taxonomy" id="47872"/>
    <lineage>
        <taxon>Bacteria</taxon>
        <taxon>Bacillati</taxon>
        <taxon>Actinomycetota</taxon>
        <taxon>Actinomycetes</taxon>
        <taxon>Micromonosporales</taxon>
        <taxon>Micromonosporaceae</taxon>
        <taxon>Micromonospora</taxon>
    </lineage>
</organism>
<name>A0ABX2RPV1_9ACTN</name>
<proteinExistence type="predicted"/>
<keyword evidence="2" id="KW-1185">Reference proteome</keyword>
<protein>
    <submittedName>
        <fullName evidence="1">Uncharacterized protein</fullName>
    </submittedName>
</protein>
<evidence type="ECO:0000313" key="2">
    <source>
        <dbReference type="Proteomes" id="UP000631553"/>
    </source>
</evidence>
<dbReference type="RefSeq" id="WP_179803339.1">
    <property type="nucleotide sequence ID" value="NZ_JACCCQ010000001.1"/>
</dbReference>
<reference evidence="1 2" key="1">
    <citation type="submission" date="2020-07" db="EMBL/GenBank/DDBJ databases">
        <title>Sequencing the genomes of 1000 actinobacteria strains.</title>
        <authorList>
            <person name="Klenk H.-P."/>
        </authorList>
    </citation>
    <scope>NUCLEOTIDE SEQUENCE [LARGE SCALE GENOMIC DNA]</scope>
    <source>
        <strain evidence="1 2">DSM 43814</strain>
    </source>
</reference>
<evidence type="ECO:0000313" key="1">
    <source>
        <dbReference type="EMBL" id="NYF57191.1"/>
    </source>
</evidence>
<accession>A0ABX2RPV1</accession>